<dbReference type="Pfam" id="PF13531">
    <property type="entry name" value="SBP_bac_11"/>
    <property type="match status" value="1"/>
</dbReference>
<dbReference type="PROSITE" id="PS51318">
    <property type="entry name" value="TAT"/>
    <property type="match status" value="1"/>
</dbReference>
<dbReference type="InterPro" id="IPR006311">
    <property type="entry name" value="TAT_signal"/>
</dbReference>
<reference evidence="2" key="1">
    <citation type="submission" date="2016-08" db="EMBL/GenBank/DDBJ databases">
        <authorList>
            <person name="Seilhamer J.J."/>
        </authorList>
    </citation>
    <scope>NUCLEOTIDE SEQUENCE</scope>
    <source>
        <strain evidence="2">86-1</strain>
    </source>
</reference>
<dbReference type="Gene3D" id="3.40.190.10">
    <property type="entry name" value="Periplasmic binding protein-like II"/>
    <property type="match status" value="2"/>
</dbReference>
<keyword evidence="1" id="KW-0479">Metal-binding</keyword>
<evidence type="ECO:0000313" key="2">
    <source>
        <dbReference type="EMBL" id="SCM72394.1"/>
    </source>
</evidence>
<dbReference type="InterPro" id="IPR050682">
    <property type="entry name" value="ModA/WtpA"/>
</dbReference>
<protein>
    <submittedName>
        <fullName evidence="2">Putative molybdenum ABC transporter, solute-binding protein</fullName>
    </submittedName>
</protein>
<dbReference type="PANTHER" id="PTHR30632:SF0">
    <property type="entry name" value="SULFATE-BINDING PROTEIN"/>
    <property type="match status" value="1"/>
</dbReference>
<dbReference type="PANTHER" id="PTHR30632">
    <property type="entry name" value="MOLYBDATE-BINDING PERIPLASMIC PROTEIN"/>
    <property type="match status" value="1"/>
</dbReference>
<sequence>MFMADCSVFTVAATAALQAHTVSDVRRHGRTPGEKDGSGRVVQHFLTEVVMDAEKNGRRGFLKSLALGAAGAALITPQAAQAASGGTLQVWSCGGLAEAMCPAHEEYTRQSGVKIVYTGAFAGALGKSLLSGSGHTEVFAGRVLALAQSLRKAGKMLAFKPLCFTSYVIAVPKGNPAGIADLEDLTRKGVRVAMAKEASPPGGQAVMGLLKAADLTQKVLANVPEQGTCVQRSVENVTSGKADAMIVERRICRMPRFASNLDVVEIPEKFFPAGPLTFTVGLMADAADKDLANAYITWLTSPQGQAFFDQAGFIPAISPKGQELIEKLGVKDVA</sequence>
<dbReference type="GO" id="GO:0051536">
    <property type="term" value="F:iron-sulfur cluster binding"/>
    <property type="evidence" value="ECO:0007669"/>
    <property type="project" value="UniProtKB-KW"/>
</dbReference>
<dbReference type="AlphaFoldDB" id="A0A212L488"/>
<organism evidence="2">
    <name type="scientific">uncultured Desulfovibrio sp</name>
    <dbReference type="NCBI Taxonomy" id="167968"/>
    <lineage>
        <taxon>Bacteria</taxon>
        <taxon>Pseudomonadati</taxon>
        <taxon>Thermodesulfobacteriota</taxon>
        <taxon>Desulfovibrionia</taxon>
        <taxon>Desulfovibrionales</taxon>
        <taxon>Desulfovibrionaceae</taxon>
        <taxon>Desulfovibrio</taxon>
        <taxon>environmental samples</taxon>
    </lineage>
</organism>
<keyword evidence="1" id="KW-0411">Iron-sulfur</keyword>
<gene>
    <name evidence="2" type="ORF">KL86DES1_20581</name>
</gene>
<dbReference type="GO" id="GO:0015689">
    <property type="term" value="P:molybdate ion transport"/>
    <property type="evidence" value="ECO:0007669"/>
    <property type="project" value="TreeGrafter"/>
</dbReference>
<name>A0A212L488_9BACT</name>
<dbReference type="GO" id="GO:0030973">
    <property type="term" value="F:molybdate ion binding"/>
    <property type="evidence" value="ECO:0007669"/>
    <property type="project" value="TreeGrafter"/>
</dbReference>
<keyword evidence="1" id="KW-0408">Iron</keyword>
<proteinExistence type="predicted"/>
<dbReference type="SUPFAM" id="SSF53850">
    <property type="entry name" value="Periplasmic binding protein-like II"/>
    <property type="match status" value="1"/>
</dbReference>
<accession>A0A212L488</accession>
<dbReference type="EMBL" id="FMJC01000002">
    <property type="protein sequence ID" value="SCM72394.1"/>
    <property type="molecule type" value="Genomic_DNA"/>
</dbReference>
<evidence type="ECO:0000256" key="1">
    <source>
        <dbReference type="ARBA" id="ARBA00023014"/>
    </source>
</evidence>